<evidence type="ECO:0000313" key="2">
    <source>
        <dbReference type="EMBL" id="PIT93921.1"/>
    </source>
</evidence>
<name>A0A2M6WM93_9BACT</name>
<accession>A0A2M6WM93</accession>
<dbReference type="EMBL" id="PFAS01000027">
    <property type="protein sequence ID" value="PIT93921.1"/>
    <property type="molecule type" value="Genomic_DNA"/>
</dbReference>
<evidence type="ECO:0000256" key="1">
    <source>
        <dbReference type="SAM" id="Phobius"/>
    </source>
</evidence>
<protein>
    <submittedName>
        <fullName evidence="2">Uncharacterized protein</fullName>
    </submittedName>
</protein>
<feature type="transmembrane region" description="Helical" evidence="1">
    <location>
        <begin position="38"/>
        <end position="56"/>
    </location>
</feature>
<evidence type="ECO:0000313" key="3">
    <source>
        <dbReference type="Proteomes" id="UP000229335"/>
    </source>
</evidence>
<reference evidence="3" key="1">
    <citation type="submission" date="2017-09" db="EMBL/GenBank/DDBJ databases">
        <title>Depth-based differentiation of microbial function through sediment-hosted aquifers and enrichment of novel symbionts in the deep terrestrial subsurface.</title>
        <authorList>
            <person name="Probst A.J."/>
            <person name="Ladd B."/>
            <person name="Jarett J.K."/>
            <person name="Geller-Mcgrath D.E."/>
            <person name="Sieber C.M.K."/>
            <person name="Emerson J.B."/>
            <person name="Anantharaman K."/>
            <person name="Thomas B.C."/>
            <person name="Malmstrom R."/>
            <person name="Stieglmeier M."/>
            <person name="Klingl A."/>
            <person name="Woyke T."/>
            <person name="Ryan C.M."/>
            <person name="Banfield J.F."/>
        </authorList>
    </citation>
    <scope>NUCLEOTIDE SEQUENCE [LARGE SCALE GENOMIC DNA]</scope>
</reference>
<proteinExistence type="predicted"/>
<keyword evidence="1" id="KW-0472">Membrane</keyword>
<dbReference type="Proteomes" id="UP000229335">
    <property type="component" value="Unassembled WGS sequence"/>
</dbReference>
<dbReference type="AlphaFoldDB" id="A0A2M6WM93"/>
<keyword evidence="1" id="KW-0812">Transmembrane</keyword>
<organism evidence="2 3">
    <name type="scientific">Candidatus Falkowbacteria bacterium CG10_big_fil_rev_8_21_14_0_10_43_11</name>
    <dbReference type="NCBI Taxonomy" id="1974568"/>
    <lineage>
        <taxon>Bacteria</taxon>
        <taxon>Candidatus Falkowiibacteriota</taxon>
    </lineage>
</organism>
<sequence length="98" mass="11008">MKSLFIIGAELTLIIYLVQTYCETVPAAVRTADETMKPLLNFGLLYLGARFVYILYKEVINSADLLRKINGNKKPWLILVLFAMLVGALVTQIGQVLF</sequence>
<feature type="transmembrane region" description="Helical" evidence="1">
    <location>
        <begin position="76"/>
        <end position="97"/>
    </location>
</feature>
<keyword evidence="1" id="KW-1133">Transmembrane helix</keyword>
<comment type="caution">
    <text evidence="2">The sequence shown here is derived from an EMBL/GenBank/DDBJ whole genome shotgun (WGS) entry which is preliminary data.</text>
</comment>
<gene>
    <name evidence="2" type="ORF">COU00_01765</name>
</gene>